<dbReference type="STRING" id="348802.A0A0D2BC61"/>
<dbReference type="Pfam" id="PF00903">
    <property type="entry name" value="Glyoxalase"/>
    <property type="match status" value="1"/>
</dbReference>
<evidence type="ECO:0000256" key="2">
    <source>
        <dbReference type="ARBA" id="ARBA00022723"/>
    </source>
</evidence>
<evidence type="ECO:0000259" key="3">
    <source>
        <dbReference type="PROSITE" id="PS51819"/>
    </source>
</evidence>
<protein>
    <recommendedName>
        <fullName evidence="3">VOC domain-containing protein</fullName>
    </recommendedName>
</protein>
<name>A0A0D2BC61_9EURO</name>
<dbReference type="GeneID" id="25333289"/>
<keyword evidence="2" id="KW-0479">Metal-binding</keyword>
<accession>A0A0D2BC61</accession>
<proteinExistence type="inferred from homology"/>
<dbReference type="Proteomes" id="UP000054342">
    <property type="component" value="Unassembled WGS sequence"/>
</dbReference>
<feature type="domain" description="VOC" evidence="3">
    <location>
        <begin position="91"/>
        <end position="215"/>
    </location>
</feature>
<dbReference type="RefSeq" id="XP_013310315.1">
    <property type="nucleotide sequence ID" value="XM_013454861.1"/>
</dbReference>
<dbReference type="InterPro" id="IPR050383">
    <property type="entry name" value="GlyoxalaseI/FosfomycinResist"/>
</dbReference>
<dbReference type="PROSITE" id="PS00934">
    <property type="entry name" value="GLYOXALASE_I_1"/>
    <property type="match status" value="1"/>
</dbReference>
<dbReference type="HOGENOM" id="CLU_1283271_0_0_1"/>
<dbReference type="PANTHER" id="PTHR21366">
    <property type="entry name" value="GLYOXALASE FAMILY PROTEIN"/>
    <property type="match status" value="1"/>
</dbReference>
<dbReference type="SUPFAM" id="SSF54593">
    <property type="entry name" value="Glyoxalase/Bleomycin resistance protein/Dihydroxybiphenyl dioxygenase"/>
    <property type="match status" value="1"/>
</dbReference>
<dbReference type="OrthoDB" id="5371818at2759"/>
<gene>
    <name evidence="4" type="ORF">PV05_11381</name>
</gene>
<dbReference type="EMBL" id="KN847323">
    <property type="protein sequence ID" value="KIW49731.1"/>
    <property type="molecule type" value="Genomic_DNA"/>
</dbReference>
<comment type="similarity">
    <text evidence="1">Belongs to the glyoxalase I family.</text>
</comment>
<dbReference type="InterPro" id="IPR037523">
    <property type="entry name" value="VOC_core"/>
</dbReference>
<dbReference type="PROSITE" id="PS51819">
    <property type="entry name" value="VOC"/>
    <property type="match status" value="1"/>
</dbReference>
<dbReference type="InterPro" id="IPR018146">
    <property type="entry name" value="Glyoxalase_1_CS"/>
</dbReference>
<dbReference type="InterPro" id="IPR029068">
    <property type="entry name" value="Glyas_Bleomycin-R_OHBP_Dase"/>
</dbReference>
<sequence>MSASLIFRLTTQGEHKHGLSDPNAILARREILKRAISTGTLHRPSKPQTFGKYDPRFAIIRFNFHPELSKPLPATFRDYTAKMSSVARAKSLDHIVLTVKDLDASVKFYEEVLGMQHTSFGAANHPSIQRHALNFGRQKINLHISGEEFEPKAQNVQPGSGDLCFLVEDNVDDVLERLQEKGMDVLEGGQVVQRTGAQGKLRSVYVRDPDGNLIE</sequence>
<evidence type="ECO:0000313" key="5">
    <source>
        <dbReference type="Proteomes" id="UP000054342"/>
    </source>
</evidence>
<dbReference type="InterPro" id="IPR004360">
    <property type="entry name" value="Glyas_Fos-R_dOase_dom"/>
</dbReference>
<dbReference type="AlphaFoldDB" id="A0A0D2BC61"/>
<organism evidence="4 5">
    <name type="scientific">Exophiala xenobiotica</name>
    <dbReference type="NCBI Taxonomy" id="348802"/>
    <lineage>
        <taxon>Eukaryota</taxon>
        <taxon>Fungi</taxon>
        <taxon>Dikarya</taxon>
        <taxon>Ascomycota</taxon>
        <taxon>Pezizomycotina</taxon>
        <taxon>Eurotiomycetes</taxon>
        <taxon>Chaetothyriomycetidae</taxon>
        <taxon>Chaetothyriales</taxon>
        <taxon>Herpotrichiellaceae</taxon>
        <taxon>Exophiala</taxon>
    </lineage>
</organism>
<dbReference type="GO" id="GO:0004462">
    <property type="term" value="F:lactoylglutathione lyase activity"/>
    <property type="evidence" value="ECO:0007669"/>
    <property type="project" value="InterPro"/>
</dbReference>
<dbReference type="Gene3D" id="3.10.180.10">
    <property type="entry name" value="2,3-Dihydroxybiphenyl 1,2-Dioxygenase, domain 1"/>
    <property type="match status" value="1"/>
</dbReference>
<dbReference type="CDD" id="cd07253">
    <property type="entry name" value="GLOD5"/>
    <property type="match status" value="1"/>
</dbReference>
<dbReference type="PANTHER" id="PTHR21366:SF14">
    <property type="entry name" value="GLYOXALASE DOMAIN-CONTAINING PROTEIN 5"/>
    <property type="match status" value="1"/>
</dbReference>
<keyword evidence="5" id="KW-1185">Reference proteome</keyword>
<reference evidence="4 5" key="1">
    <citation type="submission" date="2015-01" db="EMBL/GenBank/DDBJ databases">
        <title>The Genome Sequence of Exophiala xenobiotica CBS118157.</title>
        <authorList>
            <consortium name="The Broad Institute Genomics Platform"/>
            <person name="Cuomo C."/>
            <person name="de Hoog S."/>
            <person name="Gorbushina A."/>
            <person name="Stielow B."/>
            <person name="Teixiera M."/>
            <person name="Abouelleil A."/>
            <person name="Chapman S.B."/>
            <person name="Priest M."/>
            <person name="Young S.K."/>
            <person name="Wortman J."/>
            <person name="Nusbaum C."/>
            <person name="Birren B."/>
        </authorList>
    </citation>
    <scope>NUCLEOTIDE SEQUENCE [LARGE SCALE GENOMIC DNA]</scope>
    <source>
        <strain evidence="4 5">CBS 118157</strain>
    </source>
</reference>
<evidence type="ECO:0000313" key="4">
    <source>
        <dbReference type="EMBL" id="KIW49731.1"/>
    </source>
</evidence>
<evidence type="ECO:0000256" key="1">
    <source>
        <dbReference type="ARBA" id="ARBA00010363"/>
    </source>
</evidence>
<dbReference type="GO" id="GO:0046872">
    <property type="term" value="F:metal ion binding"/>
    <property type="evidence" value="ECO:0007669"/>
    <property type="project" value="UniProtKB-KW"/>
</dbReference>